<protein>
    <submittedName>
        <fullName evidence="2">Transcriptional regulator</fullName>
    </submittedName>
</protein>
<keyword evidence="3" id="KW-1185">Reference proteome</keyword>
<dbReference type="Pfam" id="PF13560">
    <property type="entry name" value="HTH_31"/>
    <property type="match status" value="1"/>
</dbReference>
<reference evidence="2 3" key="1">
    <citation type="submission" date="2021-01" db="EMBL/GenBank/DDBJ databases">
        <title>Whole genome shotgun sequence of Planotetraspora mira NBRC 15435.</title>
        <authorList>
            <person name="Komaki H."/>
            <person name="Tamura T."/>
        </authorList>
    </citation>
    <scope>NUCLEOTIDE SEQUENCE [LARGE SCALE GENOMIC DNA]</scope>
    <source>
        <strain evidence="2 3">NBRC 15435</strain>
    </source>
</reference>
<dbReference type="InterPro" id="IPR001387">
    <property type="entry name" value="Cro/C1-type_HTH"/>
</dbReference>
<dbReference type="Gene3D" id="3.30.450.180">
    <property type="match status" value="1"/>
</dbReference>
<dbReference type="AlphaFoldDB" id="A0A8J3X571"/>
<dbReference type="PROSITE" id="PS50943">
    <property type="entry name" value="HTH_CROC1"/>
    <property type="match status" value="1"/>
</dbReference>
<dbReference type="PANTHER" id="PTHR35010">
    <property type="entry name" value="BLL4672 PROTEIN-RELATED"/>
    <property type="match status" value="1"/>
</dbReference>
<dbReference type="CDD" id="cd00093">
    <property type="entry name" value="HTH_XRE"/>
    <property type="match status" value="1"/>
</dbReference>
<dbReference type="SUPFAM" id="SSF47413">
    <property type="entry name" value="lambda repressor-like DNA-binding domains"/>
    <property type="match status" value="1"/>
</dbReference>
<dbReference type="Pfam" id="PF17765">
    <property type="entry name" value="MLTR_LBD"/>
    <property type="match status" value="1"/>
</dbReference>
<dbReference type="Proteomes" id="UP000650628">
    <property type="component" value="Unassembled WGS sequence"/>
</dbReference>
<name>A0A8J3X571_9ACTN</name>
<sequence length="267" mass="30072">MGEFLRARRQAVTVDEVGLPDVGRRRTPGLRRDEVALLAGVSADYYIRLEQGRERHPSDQVLASLARALRLNADATEHLYQLVNPRPSKRRERQSAHVDRNVLRLIGSLDRIPALVTNDRLDVLALNAVARALYEGLAHTDNLLRLTFLNPESRKLYPDWEQEASSKVAHLRAVAGPGLDPSLLRLVEELSRASEDFRRIWARHDVGARSQEFRRIVHREVGELILWHVTFSIDGSPGQRIFIAQAEPGSSSERALTRLSMTHPVGG</sequence>
<dbReference type="InterPro" id="IPR041413">
    <property type="entry name" value="MLTR_LBD"/>
</dbReference>
<dbReference type="Gene3D" id="1.10.260.40">
    <property type="entry name" value="lambda repressor-like DNA-binding domains"/>
    <property type="match status" value="1"/>
</dbReference>
<proteinExistence type="predicted"/>
<dbReference type="SMART" id="SM00530">
    <property type="entry name" value="HTH_XRE"/>
    <property type="match status" value="1"/>
</dbReference>
<evidence type="ECO:0000313" key="2">
    <source>
        <dbReference type="EMBL" id="GII28235.1"/>
    </source>
</evidence>
<evidence type="ECO:0000259" key="1">
    <source>
        <dbReference type="PROSITE" id="PS50943"/>
    </source>
</evidence>
<dbReference type="InterPro" id="IPR010982">
    <property type="entry name" value="Lambda_DNA-bd_dom_sf"/>
</dbReference>
<dbReference type="EMBL" id="BOOO01000008">
    <property type="protein sequence ID" value="GII28235.1"/>
    <property type="molecule type" value="Genomic_DNA"/>
</dbReference>
<dbReference type="PANTHER" id="PTHR35010:SF2">
    <property type="entry name" value="BLL4672 PROTEIN"/>
    <property type="match status" value="1"/>
</dbReference>
<feature type="domain" description="HTH cro/C1-type" evidence="1">
    <location>
        <begin position="29"/>
        <end position="76"/>
    </location>
</feature>
<comment type="caution">
    <text evidence="2">The sequence shown here is derived from an EMBL/GenBank/DDBJ whole genome shotgun (WGS) entry which is preliminary data.</text>
</comment>
<dbReference type="GO" id="GO:0003677">
    <property type="term" value="F:DNA binding"/>
    <property type="evidence" value="ECO:0007669"/>
    <property type="project" value="InterPro"/>
</dbReference>
<gene>
    <name evidence="2" type="ORF">Pmi06nite_16770</name>
</gene>
<accession>A0A8J3X571</accession>
<organism evidence="2 3">
    <name type="scientific">Planotetraspora mira</name>
    <dbReference type="NCBI Taxonomy" id="58121"/>
    <lineage>
        <taxon>Bacteria</taxon>
        <taxon>Bacillati</taxon>
        <taxon>Actinomycetota</taxon>
        <taxon>Actinomycetes</taxon>
        <taxon>Streptosporangiales</taxon>
        <taxon>Streptosporangiaceae</taxon>
        <taxon>Planotetraspora</taxon>
    </lineage>
</organism>
<evidence type="ECO:0000313" key="3">
    <source>
        <dbReference type="Proteomes" id="UP000650628"/>
    </source>
</evidence>